<gene>
    <name evidence="2" type="ORF">CGOC_LOCUS5589</name>
</gene>
<name>A0A3P6RLP8_CYLGO</name>
<accession>A0A3P6RLP8</accession>
<reference evidence="2 3" key="1">
    <citation type="submission" date="2018-11" db="EMBL/GenBank/DDBJ databases">
        <authorList>
            <consortium name="Pathogen Informatics"/>
        </authorList>
    </citation>
    <scope>NUCLEOTIDE SEQUENCE [LARGE SCALE GENOMIC DNA]</scope>
</reference>
<dbReference type="AlphaFoldDB" id="A0A3P6RLP8"/>
<feature type="transmembrane region" description="Helical" evidence="1">
    <location>
        <begin position="27"/>
        <end position="55"/>
    </location>
</feature>
<dbReference type="EMBL" id="UYRV01017174">
    <property type="protein sequence ID" value="VDK62866.1"/>
    <property type="molecule type" value="Genomic_DNA"/>
</dbReference>
<protein>
    <submittedName>
        <fullName evidence="2">Uncharacterized protein</fullName>
    </submittedName>
</protein>
<keyword evidence="1" id="KW-0472">Membrane</keyword>
<keyword evidence="3" id="KW-1185">Reference proteome</keyword>
<evidence type="ECO:0000313" key="3">
    <source>
        <dbReference type="Proteomes" id="UP000271889"/>
    </source>
</evidence>
<dbReference type="Proteomes" id="UP000271889">
    <property type="component" value="Unassembled WGS sequence"/>
</dbReference>
<keyword evidence="1" id="KW-1133">Transmembrane helix</keyword>
<organism evidence="2 3">
    <name type="scientific">Cylicostephanus goldi</name>
    <name type="common">Nematode worm</name>
    <dbReference type="NCBI Taxonomy" id="71465"/>
    <lineage>
        <taxon>Eukaryota</taxon>
        <taxon>Metazoa</taxon>
        <taxon>Ecdysozoa</taxon>
        <taxon>Nematoda</taxon>
        <taxon>Chromadorea</taxon>
        <taxon>Rhabditida</taxon>
        <taxon>Rhabditina</taxon>
        <taxon>Rhabditomorpha</taxon>
        <taxon>Strongyloidea</taxon>
        <taxon>Strongylidae</taxon>
        <taxon>Cylicostephanus</taxon>
    </lineage>
</organism>
<dbReference type="OrthoDB" id="10553935at2759"/>
<keyword evidence="1" id="KW-0812">Transmembrane</keyword>
<evidence type="ECO:0000256" key="1">
    <source>
        <dbReference type="SAM" id="Phobius"/>
    </source>
</evidence>
<proteinExistence type="predicted"/>
<evidence type="ECO:0000313" key="2">
    <source>
        <dbReference type="EMBL" id="VDK62866.1"/>
    </source>
</evidence>
<sequence>MRRFLITLSLLGNTILRVPIIVALIRTVVLAVLGCNVYFLTIIFSSLAIVFYACLCLQLQKLSRLSTTGIRVEFHSSSSSQLQLFLSPF</sequence>